<evidence type="ECO:0000313" key="1">
    <source>
        <dbReference type="EMBL" id="URD99259.1"/>
    </source>
</evidence>
<dbReference type="EMBL" id="CP097506">
    <property type="protein sequence ID" value="URD99259.1"/>
    <property type="molecule type" value="Genomic_DNA"/>
</dbReference>
<gene>
    <name evidence="1" type="ORF">MUK42_10102</name>
</gene>
<organism evidence="1 2">
    <name type="scientific">Musa troglodytarum</name>
    <name type="common">fe'i banana</name>
    <dbReference type="NCBI Taxonomy" id="320322"/>
    <lineage>
        <taxon>Eukaryota</taxon>
        <taxon>Viridiplantae</taxon>
        <taxon>Streptophyta</taxon>
        <taxon>Embryophyta</taxon>
        <taxon>Tracheophyta</taxon>
        <taxon>Spermatophyta</taxon>
        <taxon>Magnoliopsida</taxon>
        <taxon>Liliopsida</taxon>
        <taxon>Zingiberales</taxon>
        <taxon>Musaceae</taxon>
        <taxon>Musa</taxon>
    </lineage>
</organism>
<sequence>MHATFGHSGGRLTGEGLAVAFVEKAAQTLVCRAVRPLDATVRRLLTFGRNRVYYHEITVFIL</sequence>
<keyword evidence="2" id="KW-1185">Reference proteome</keyword>
<protein>
    <submittedName>
        <fullName evidence="1">Uncharacterized protein</fullName>
    </submittedName>
</protein>
<dbReference type="AlphaFoldDB" id="A0A9E7FMZ4"/>
<name>A0A9E7FMZ4_9LILI</name>
<evidence type="ECO:0000313" key="2">
    <source>
        <dbReference type="Proteomes" id="UP001055439"/>
    </source>
</evidence>
<reference evidence="1" key="1">
    <citation type="submission" date="2022-05" db="EMBL/GenBank/DDBJ databases">
        <title>The Musa troglodytarum L. genome provides insights into the mechanism of non-climacteric behaviour and enrichment of carotenoids.</title>
        <authorList>
            <person name="Wang J."/>
        </authorList>
    </citation>
    <scope>NUCLEOTIDE SEQUENCE</scope>
    <source>
        <tissue evidence="1">Leaf</tissue>
    </source>
</reference>
<proteinExistence type="predicted"/>
<dbReference type="Proteomes" id="UP001055439">
    <property type="component" value="Chromosome 4"/>
</dbReference>
<accession>A0A9E7FMZ4</accession>